<keyword evidence="1" id="KW-0597">Phosphoprotein</keyword>
<reference evidence="5 6" key="1">
    <citation type="submission" date="2024-04" db="EMBL/GenBank/DDBJ databases">
        <title>Luteolibacter sp. isolated from soil.</title>
        <authorList>
            <person name="An J."/>
        </authorList>
    </citation>
    <scope>NUCLEOTIDE SEQUENCE [LARGE SCALE GENOMIC DNA]</scope>
    <source>
        <strain evidence="5 6">Y139</strain>
    </source>
</reference>
<evidence type="ECO:0000256" key="2">
    <source>
        <dbReference type="RuleBase" id="RU003946"/>
    </source>
</evidence>
<accession>A0ABU9AXH7</accession>
<dbReference type="PRINTS" id="PR00113">
    <property type="entry name" value="ALKPHPHTASE"/>
</dbReference>
<dbReference type="SUPFAM" id="SSF53649">
    <property type="entry name" value="Alkaline phosphatase-like"/>
    <property type="match status" value="1"/>
</dbReference>
<evidence type="ECO:0000256" key="1">
    <source>
        <dbReference type="ARBA" id="ARBA00022553"/>
    </source>
</evidence>
<dbReference type="Proteomes" id="UP001371305">
    <property type="component" value="Unassembled WGS sequence"/>
</dbReference>
<dbReference type="SMART" id="SM00098">
    <property type="entry name" value="alkPPc"/>
    <property type="match status" value="1"/>
</dbReference>
<name>A0ABU9AXH7_9BACT</name>
<feature type="signal peptide" evidence="4">
    <location>
        <begin position="1"/>
        <end position="19"/>
    </location>
</feature>
<dbReference type="Gene3D" id="3.40.720.10">
    <property type="entry name" value="Alkaline Phosphatase, subunit A"/>
    <property type="match status" value="1"/>
</dbReference>
<dbReference type="PANTHER" id="PTHR11596">
    <property type="entry name" value="ALKALINE PHOSPHATASE"/>
    <property type="match status" value="1"/>
</dbReference>
<gene>
    <name evidence="5" type="ORF">WKV53_17140</name>
</gene>
<keyword evidence="4" id="KW-0732">Signal</keyword>
<sequence>MSRLLPLVCLAAVSPILLAAPQVNLDLPERCRLLTRQYFDLRVEARGLTDTSATLVLRDELGNDIGSQFGTADEATTDNDSLPGDIDKAWVFRARSFPVEGVKTIVAEVHDASGTGSDTRKIGVQRFKARPGNKKNIILFIGDAMGESYRDAGRIVSRSTGGRFRGGFFDQLLEMDRMPYLGMVLTHSHNALVPDSANTASAWSSGNKTVNGALNVFPDNNDWRGTSEALLDNPRFETLWSYLRRLHGYKTGIVTTVQVTDATPAAEGSYTISRGQWQDIARQFVDGTFNSGPAFDVILGGGKTQFDARADNRNLIQELVSLGYVHVADRSGLNALAQPPDKLIGLFHSDAMTVAYDKLGYLRPADESSTATPTFPDQPFLEEMTAKAIASLSKNDSPFILMVEGGSVDKQSHGNQAAGTIWDVIELDRAIGVSRAFAKANPKRPTLVLATADHNQSMQVLGVVDGDAPGATENVRAESGYAGLTGGASGFPDYETDSTTGYPRNDNRYRMAVGFRTHDHTASPVPISAEGPGASLFTGIWDQTDLFFKMARVLDSDTTKLDRLEKERQRLQIVDQNYDRE</sequence>
<feature type="coiled-coil region" evidence="3">
    <location>
        <begin position="554"/>
        <end position="581"/>
    </location>
</feature>
<evidence type="ECO:0000313" key="5">
    <source>
        <dbReference type="EMBL" id="MEK7952238.1"/>
    </source>
</evidence>
<comment type="caution">
    <text evidence="5">The sequence shown here is derived from an EMBL/GenBank/DDBJ whole genome shotgun (WGS) entry which is preliminary data.</text>
</comment>
<dbReference type="Pfam" id="PF00245">
    <property type="entry name" value="Alk_phosphatase"/>
    <property type="match status" value="1"/>
</dbReference>
<proteinExistence type="inferred from homology"/>
<feature type="chain" id="PRO_5045137847" evidence="4">
    <location>
        <begin position="20"/>
        <end position="581"/>
    </location>
</feature>
<dbReference type="CDD" id="cd16012">
    <property type="entry name" value="ALP"/>
    <property type="match status" value="1"/>
</dbReference>
<evidence type="ECO:0000256" key="3">
    <source>
        <dbReference type="SAM" id="Coils"/>
    </source>
</evidence>
<keyword evidence="6" id="KW-1185">Reference proteome</keyword>
<keyword evidence="3" id="KW-0175">Coiled coil</keyword>
<evidence type="ECO:0000313" key="6">
    <source>
        <dbReference type="Proteomes" id="UP001371305"/>
    </source>
</evidence>
<protein>
    <submittedName>
        <fullName evidence="5">Alkaline phosphatase</fullName>
    </submittedName>
</protein>
<evidence type="ECO:0000256" key="4">
    <source>
        <dbReference type="SAM" id="SignalP"/>
    </source>
</evidence>
<organism evidence="5 6">
    <name type="scientific">Luteolibacter soli</name>
    <dbReference type="NCBI Taxonomy" id="3135280"/>
    <lineage>
        <taxon>Bacteria</taxon>
        <taxon>Pseudomonadati</taxon>
        <taxon>Verrucomicrobiota</taxon>
        <taxon>Verrucomicrobiia</taxon>
        <taxon>Verrucomicrobiales</taxon>
        <taxon>Verrucomicrobiaceae</taxon>
        <taxon>Luteolibacter</taxon>
    </lineage>
</organism>
<dbReference type="InterPro" id="IPR001952">
    <property type="entry name" value="Alkaline_phosphatase"/>
</dbReference>
<dbReference type="PANTHER" id="PTHR11596:SF5">
    <property type="entry name" value="ALKALINE PHOSPHATASE"/>
    <property type="match status" value="1"/>
</dbReference>
<dbReference type="RefSeq" id="WP_341405996.1">
    <property type="nucleotide sequence ID" value="NZ_JBBUKT010000006.1"/>
</dbReference>
<dbReference type="InterPro" id="IPR017850">
    <property type="entry name" value="Alkaline_phosphatase_core_sf"/>
</dbReference>
<dbReference type="EMBL" id="JBBUKT010000006">
    <property type="protein sequence ID" value="MEK7952238.1"/>
    <property type="molecule type" value="Genomic_DNA"/>
</dbReference>
<comment type="similarity">
    <text evidence="2">Belongs to the alkaline phosphatase family.</text>
</comment>